<reference evidence="1 2" key="1">
    <citation type="submission" date="2012-04" db="EMBL/GenBank/DDBJ databases">
        <authorList>
            <person name="Weinstock G."/>
            <person name="Sodergren E."/>
            <person name="Lobos E.A."/>
            <person name="Fulton L."/>
            <person name="Fulton R."/>
            <person name="Courtney L."/>
            <person name="Fronick C."/>
            <person name="O'Laughlin M."/>
            <person name="Godfrey J."/>
            <person name="Wilson R.M."/>
            <person name="Miner T."/>
            <person name="Farmer C."/>
            <person name="Delehaunty K."/>
            <person name="Cordes M."/>
            <person name="Minx P."/>
            <person name="Tomlinson C."/>
            <person name="Chen J."/>
            <person name="Wollam A."/>
            <person name="Pepin K.H."/>
            <person name="Bhonagiri V."/>
            <person name="Zhang X."/>
            <person name="Suruliraj S."/>
            <person name="Warren W."/>
            <person name="Mitreva M."/>
            <person name="Mardis E.R."/>
            <person name="Wilson R.K."/>
        </authorList>
    </citation>
    <scope>NUCLEOTIDE SEQUENCE [LARGE SCALE GENOMIC DNA]</scope>
    <source>
        <strain evidence="1 2">ERV63</strain>
    </source>
</reference>
<protein>
    <submittedName>
        <fullName evidence="1">Uncharacterized protein</fullName>
    </submittedName>
</protein>
<dbReference type="EMBL" id="ALZR01000124">
    <property type="protein sequence ID" value="EJV12598.1"/>
    <property type="molecule type" value="Genomic_DNA"/>
</dbReference>
<accession>A0AAV3GGT4</accession>
<dbReference type="AlphaFoldDB" id="A0AAV3GGT4"/>
<dbReference type="Proteomes" id="UP000004117">
    <property type="component" value="Unassembled WGS sequence"/>
</dbReference>
<comment type="caution">
    <text evidence="1">The sequence shown here is derived from an EMBL/GenBank/DDBJ whole genome shotgun (WGS) entry which is preliminary data.</text>
</comment>
<gene>
    <name evidence="1" type="ORF">HMPREF1336_03274</name>
</gene>
<evidence type="ECO:0000313" key="2">
    <source>
        <dbReference type="Proteomes" id="UP000004117"/>
    </source>
</evidence>
<name>A0AAV3GGT4_ENTFL</name>
<evidence type="ECO:0000313" key="1">
    <source>
        <dbReference type="EMBL" id="EJV12598.1"/>
    </source>
</evidence>
<proteinExistence type="predicted"/>
<sequence>MLFIIFLVLFYKLNSLARLFQQYLTLVNRFVIVKEKAFW</sequence>
<organism evidence="1 2">
    <name type="scientific">Enterococcus faecalis ERV63</name>
    <dbReference type="NCBI Taxonomy" id="1134793"/>
    <lineage>
        <taxon>Bacteria</taxon>
        <taxon>Bacillati</taxon>
        <taxon>Bacillota</taxon>
        <taxon>Bacilli</taxon>
        <taxon>Lactobacillales</taxon>
        <taxon>Enterococcaceae</taxon>
        <taxon>Enterococcus</taxon>
    </lineage>
</organism>